<reference evidence="2 3" key="1">
    <citation type="submission" date="2018-08" db="EMBL/GenBank/DDBJ databases">
        <title>A genome reference for cultivated species of the human gut microbiota.</title>
        <authorList>
            <person name="Zou Y."/>
            <person name="Xue W."/>
            <person name="Luo G."/>
        </authorList>
    </citation>
    <scope>NUCLEOTIDE SEQUENCE [LARGE SCALE GENOMIC DNA]</scope>
    <source>
        <strain evidence="2 3">AM07-24</strain>
    </source>
</reference>
<dbReference type="STRING" id="1776384.GCA_900086585_02293"/>
<sequence length="281" mass="31163">MFFLILTIASHTLVMFAMRFTESNSGNRYAATVFTYITCAILSFALMEDKTMYYPGSEYLFMLGMSAFNGICMTAGMLLCRLSMGVNGTPISTTFNRLGVLIPTLSSILFFHEIPKAVQVVGIALAITAIVYINSGKEERKNNHIKSVKLLTLIFVVGGMIDLNTKIYEIYGNAAMKGQYIFFTFVFCIIVSLIVMMAKERRFSKQDMLVGAATGVPNTFILYFSLRAVSVLPAYIVFPAYSAGVILLVNIFNYFVFRESLSKQEKVATGLVAIALILINI</sequence>
<evidence type="ECO:0000313" key="2">
    <source>
        <dbReference type="EMBL" id="RHJ89064.1"/>
    </source>
</evidence>
<dbReference type="RefSeq" id="WP_118333112.1">
    <property type="nucleotide sequence ID" value="NZ_AP025567.1"/>
</dbReference>
<proteinExistence type="predicted"/>
<name>A0A415E5R8_9FIRM</name>
<keyword evidence="1" id="KW-0812">Transmembrane</keyword>
<keyword evidence="1" id="KW-1133">Transmembrane helix</keyword>
<feature type="transmembrane region" description="Helical" evidence="1">
    <location>
        <begin position="232"/>
        <end position="256"/>
    </location>
</feature>
<organism evidence="2 3">
    <name type="scientific">Emergencia timonensis</name>
    <dbReference type="NCBI Taxonomy" id="1776384"/>
    <lineage>
        <taxon>Bacteria</taxon>
        <taxon>Bacillati</taxon>
        <taxon>Bacillota</taxon>
        <taxon>Clostridia</taxon>
        <taxon>Peptostreptococcales</taxon>
        <taxon>Anaerovoracaceae</taxon>
        <taxon>Emergencia</taxon>
    </lineage>
</organism>
<dbReference type="Gene3D" id="1.10.3730.20">
    <property type="match status" value="1"/>
</dbReference>
<dbReference type="AlphaFoldDB" id="A0A415E5R8"/>
<dbReference type="SUPFAM" id="SSF103481">
    <property type="entry name" value="Multidrug resistance efflux transporter EmrE"/>
    <property type="match status" value="2"/>
</dbReference>
<evidence type="ECO:0008006" key="4">
    <source>
        <dbReference type="Google" id="ProtNLM"/>
    </source>
</evidence>
<gene>
    <name evidence="2" type="ORF">DW099_00355</name>
</gene>
<feature type="transmembrane region" description="Helical" evidence="1">
    <location>
        <begin position="180"/>
        <end position="197"/>
    </location>
</feature>
<dbReference type="InterPro" id="IPR037185">
    <property type="entry name" value="EmrE-like"/>
</dbReference>
<accession>A0A415E5R8</accession>
<keyword evidence="3" id="KW-1185">Reference proteome</keyword>
<keyword evidence="1" id="KW-0472">Membrane</keyword>
<dbReference type="Proteomes" id="UP000284841">
    <property type="component" value="Unassembled WGS sequence"/>
</dbReference>
<feature type="transmembrane region" description="Helical" evidence="1">
    <location>
        <begin position="209"/>
        <end position="226"/>
    </location>
</feature>
<feature type="transmembrane region" description="Helical" evidence="1">
    <location>
        <begin position="117"/>
        <end position="135"/>
    </location>
</feature>
<dbReference type="OrthoDB" id="47588at2"/>
<feature type="transmembrane region" description="Helical" evidence="1">
    <location>
        <begin position="29"/>
        <end position="47"/>
    </location>
</feature>
<protein>
    <recommendedName>
        <fullName evidence="4">EamA domain-containing protein</fullName>
    </recommendedName>
</protein>
<feature type="transmembrane region" description="Helical" evidence="1">
    <location>
        <begin position="147"/>
        <end position="168"/>
    </location>
</feature>
<evidence type="ECO:0000313" key="3">
    <source>
        <dbReference type="Proteomes" id="UP000284841"/>
    </source>
</evidence>
<evidence type="ECO:0000256" key="1">
    <source>
        <dbReference type="SAM" id="Phobius"/>
    </source>
</evidence>
<feature type="transmembrane region" description="Helical" evidence="1">
    <location>
        <begin position="59"/>
        <end position="79"/>
    </location>
</feature>
<comment type="caution">
    <text evidence="2">The sequence shown here is derived from an EMBL/GenBank/DDBJ whole genome shotgun (WGS) entry which is preliminary data.</text>
</comment>
<dbReference type="EMBL" id="QRMS01000001">
    <property type="protein sequence ID" value="RHJ89064.1"/>
    <property type="molecule type" value="Genomic_DNA"/>
</dbReference>